<dbReference type="EMBL" id="CP001678">
    <property type="protein sequence ID" value="ACT58128.1"/>
    <property type="molecule type" value="Genomic_DNA"/>
</dbReference>
<dbReference type="GO" id="GO:0010181">
    <property type="term" value="F:FMN binding"/>
    <property type="evidence" value="ECO:0007669"/>
    <property type="project" value="InterPro"/>
</dbReference>
<dbReference type="CDD" id="cd04747">
    <property type="entry name" value="OYE_like_5_FMN"/>
    <property type="match status" value="1"/>
</dbReference>
<sequence>MTDTSSLFRPIKIKGLDLPNRIVMAPMTRAFSPKGIPGQNVADYYARRAAADVGLIVTEGTLIRRESAGENENYPLFWGDKPLAGWKTVVEDVHAAGGKIAPQIWHQGAARAEGSGHFPDANTDSPSGVTFDGKDLNYTPTEEDIADMVAAYADAARDAMKLGFDTVEIHGAHGYLIDDFFWDKTNKRTDKYGGDLVGRTQFAKEVIQQVRAAVGDDTPIIFRWSQFKPYAYKDKLAHNPTELEPFLGALVDAGVDVLHASQRRFWEPEFADIDGEKGLNLAGWCKKLTGIPSITVGSVCLDNDFLSTFGGQEATGESNIENLIERLEREEFDMVAVGRALLTDPEWATKVKEGRLEDFKPFDKDSLKTLA</sequence>
<protein>
    <submittedName>
        <fullName evidence="3">NADH:flavin oxidoreductase/NADH oxidase</fullName>
    </submittedName>
</protein>
<dbReference type="GO" id="GO:0005829">
    <property type="term" value="C:cytosol"/>
    <property type="evidence" value="ECO:0007669"/>
    <property type="project" value="TreeGrafter"/>
</dbReference>
<dbReference type="InterPro" id="IPR013785">
    <property type="entry name" value="Aldolase_TIM"/>
</dbReference>
<dbReference type="FunFam" id="3.20.20.70:FF:000262">
    <property type="entry name" value="NADH:flavin oxidoreductase"/>
    <property type="match status" value="1"/>
</dbReference>
<name>C6XMI5_HIRBI</name>
<dbReference type="Proteomes" id="UP000002745">
    <property type="component" value="Chromosome"/>
</dbReference>
<dbReference type="KEGG" id="hba:Hbal_0426"/>
<evidence type="ECO:0000313" key="3">
    <source>
        <dbReference type="EMBL" id="ACT58128.1"/>
    </source>
</evidence>
<dbReference type="STRING" id="582402.Hbal_0426"/>
<gene>
    <name evidence="3" type="ordered locus">Hbal_0426</name>
</gene>
<dbReference type="Pfam" id="PF00724">
    <property type="entry name" value="Oxidored_FMN"/>
    <property type="match status" value="1"/>
</dbReference>
<keyword evidence="4" id="KW-1185">Reference proteome</keyword>
<dbReference type="RefSeq" id="WP_015826278.1">
    <property type="nucleotide sequence ID" value="NC_012982.1"/>
</dbReference>
<dbReference type="AlphaFoldDB" id="C6XMI5"/>
<feature type="region of interest" description="Disordered" evidence="1">
    <location>
        <begin position="111"/>
        <end position="132"/>
    </location>
</feature>
<evidence type="ECO:0000256" key="1">
    <source>
        <dbReference type="SAM" id="MobiDB-lite"/>
    </source>
</evidence>
<dbReference type="SUPFAM" id="SSF51395">
    <property type="entry name" value="FMN-linked oxidoreductases"/>
    <property type="match status" value="1"/>
</dbReference>
<dbReference type="InterPro" id="IPR045247">
    <property type="entry name" value="Oye-like"/>
</dbReference>
<evidence type="ECO:0000313" key="4">
    <source>
        <dbReference type="Proteomes" id="UP000002745"/>
    </source>
</evidence>
<dbReference type="PANTHER" id="PTHR22893:SF55">
    <property type="entry name" value="OXIDOREDUCTASE-RELATED"/>
    <property type="match status" value="1"/>
</dbReference>
<evidence type="ECO:0000259" key="2">
    <source>
        <dbReference type="Pfam" id="PF00724"/>
    </source>
</evidence>
<dbReference type="InterPro" id="IPR001155">
    <property type="entry name" value="OxRdtase_FMN_N"/>
</dbReference>
<feature type="domain" description="NADH:flavin oxidoreductase/NADH oxidase N-terminal" evidence="2">
    <location>
        <begin position="6"/>
        <end position="239"/>
    </location>
</feature>
<dbReference type="HOGENOM" id="CLU_012153_0_1_5"/>
<dbReference type="OrthoDB" id="9784632at2"/>
<dbReference type="GO" id="GO:0016491">
    <property type="term" value="F:oxidoreductase activity"/>
    <property type="evidence" value="ECO:0007669"/>
    <property type="project" value="InterPro"/>
</dbReference>
<dbReference type="PANTHER" id="PTHR22893">
    <property type="entry name" value="NADH OXIDOREDUCTASE-RELATED"/>
    <property type="match status" value="1"/>
</dbReference>
<proteinExistence type="predicted"/>
<dbReference type="eggNOG" id="COG1902">
    <property type="taxonomic scope" value="Bacteria"/>
</dbReference>
<reference evidence="4" key="1">
    <citation type="journal article" date="2011" name="J. Bacteriol.">
        <title>Genome sequences of eight morphologically diverse alphaproteobacteria.</title>
        <authorList>
            <consortium name="US DOE Joint Genome Institute"/>
            <person name="Brown P.J."/>
            <person name="Kysela D.T."/>
            <person name="Buechlein A."/>
            <person name="Hemmerich C."/>
            <person name="Brun Y.V."/>
        </authorList>
    </citation>
    <scope>NUCLEOTIDE SEQUENCE [LARGE SCALE GENOMIC DNA]</scope>
    <source>
        <strain evidence="4">ATCC 49814 / DSM 5838 / IFAM 1418</strain>
    </source>
</reference>
<organism evidence="3 4">
    <name type="scientific">Hirschia baltica (strain ATCC 49814 / DSM 5838 / IFAM 1418)</name>
    <dbReference type="NCBI Taxonomy" id="582402"/>
    <lineage>
        <taxon>Bacteria</taxon>
        <taxon>Pseudomonadati</taxon>
        <taxon>Pseudomonadota</taxon>
        <taxon>Alphaproteobacteria</taxon>
        <taxon>Hyphomonadales</taxon>
        <taxon>Hyphomonadaceae</taxon>
        <taxon>Hirschia</taxon>
    </lineage>
</organism>
<dbReference type="Gene3D" id="3.20.20.70">
    <property type="entry name" value="Aldolase class I"/>
    <property type="match status" value="1"/>
</dbReference>
<accession>C6XMI5</accession>